<gene>
    <name evidence="4" type="ORF">MU1_57640</name>
</gene>
<evidence type="ECO:0000256" key="2">
    <source>
        <dbReference type="SAM" id="SignalP"/>
    </source>
</evidence>
<feature type="compositionally biased region" description="Low complexity" evidence="1">
    <location>
        <begin position="41"/>
        <end position="53"/>
    </location>
</feature>
<dbReference type="EMBL" id="BSSQ01000032">
    <property type="protein sequence ID" value="GLX71414.1"/>
    <property type="molecule type" value="Genomic_DNA"/>
</dbReference>
<protein>
    <submittedName>
        <fullName evidence="4">ABC transporter substrate-binding protein</fullName>
    </submittedName>
</protein>
<dbReference type="Gene3D" id="3.40.190.10">
    <property type="entry name" value="Periplasmic binding protein-like II"/>
    <property type="match status" value="2"/>
</dbReference>
<dbReference type="InterPro" id="IPR022627">
    <property type="entry name" value="DUF3502"/>
</dbReference>
<dbReference type="InterPro" id="IPR001711">
    <property type="entry name" value="PLipase_C_Pinositol-sp_Y"/>
</dbReference>
<feature type="signal peptide" evidence="2">
    <location>
        <begin position="1"/>
        <end position="21"/>
    </location>
</feature>
<feature type="domain" description="PI-PLC Y-box" evidence="3">
    <location>
        <begin position="400"/>
        <end position="462"/>
    </location>
</feature>
<dbReference type="PROSITE" id="PS50008">
    <property type="entry name" value="PIPLC_Y_DOMAIN"/>
    <property type="match status" value="1"/>
</dbReference>
<evidence type="ECO:0000256" key="1">
    <source>
        <dbReference type="SAM" id="MobiDB-lite"/>
    </source>
</evidence>
<dbReference type="SUPFAM" id="SSF53850">
    <property type="entry name" value="Periplasmic binding protein-like II"/>
    <property type="match status" value="1"/>
</dbReference>
<evidence type="ECO:0000313" key="4">
    <source>
        <dbReference type="EMBL" id="GLX71414.1"/>
    </source>
</evidence>
<dbReference type="Pfam" id="PF01547">
    <property type="entry name" value="SBP_bac_1"/>
    <property type="match status" value="1"/>
</dbReference>
<sequence>MMKRRSIHLALALTMSAAVIGACSSNGGNNDSNGGNGGTASNGSAAETSNAGNDASKTLKPEKLVMVFPAAGEPKDMQEVSDAINKITKEKINATVKLVPIGWGAWTQQRTLMMSGKEQVDLILSGLGTYSQDVAKGQFLELDDYLGKEGAGIKEALDNLDPEFLNATKIDGKIYAVPSIRDLAADFGITMRKDLVDKYNIDTSSIKSLDDLDAIFKVIKENEPDVVPTVKYGNSIIDIYVRSAFDTLSDGLGVLPGNDNNLKLVDMYEAPEYKEMLNTVRRWYLAGYVAKDAATSTETQYNMVKAGKAFSFISHMKPGIETQESRNTAREMISIHFKPAISTTSDITSIMWSVARNSVDPSRATMLLNLMYTDKDLINLFDYGIEGKHYTKVSDNVIDFPQGVDATNSGYNLQLGWMFGNQSLSYIWNGDSPDLWNQLMDFNKNATKSKALGFIFNADAVKSEIAAVTNVTNQYKVALETGTVDPETQLPKFIDQLKAAGIDKIIAEKQKQLDAWAAANGK</sequence>
<organism evidence="4 5">
    <name type="scientific">Paenibacillus glycanilyticus</name>
    <dbReference type="NCBI Taxonomy" id="126569"/>
    <lineage>
        <taxon>Bacteria</taxon>
        <taxon>Bacillati</taxon>
        <taxon>Bacillota</taxon>
        <taxon>Bacilli</taxon>
        <taxon>Bacillales</taxon>
        <taxon>Paenibacillaceae</taxon>
        <taxon>Paenibacillus</taxon>
    </lineage>
</organism>
<evidence type="ECO:0000313" key="5">
    <source>
        <dbReference type="Proteomes" id="UP001157114"/>
    </source>
</evidence>
<dbReference type="PROSITE" id="PS51257">
    <property type="entry name" value="PROKAR_LIPOPROTEIN"/>
    <property type="match status" value="1"/>
</dbReference>
<dbReference type="Pfam" id="PF12010">
    <property type="entry name" value="DUF3502"/>
    <property type="match status" value="1"/>
</dbReference>
<reference evidence="4 5" key="1">
    <citation type="submission" date="2023-03" db="EMBL/GenBank/DDBJ databases">
        <title>Draft genome sequence of the bacteria which degrade cell wall of Tricholomamatutake.</title>
        <authorList>
            <person name="Konishi Y."/>
            <person name="Fukuta Y."/>
            <person name="Shirasaka N."/>
        </authorList>
    </citation>
    <scope>NUCLEOTIDE SEQUENCE [LARGE SCALE GENOMIC DNA]</scope>
    <source>
        <strain evidence="5">mu1</strain>
    </source>
</reference>
<comment type="caution">
    <text evidence="4">The sequence shown here is derived from an EMBL/GenBank/DDBJ whole genome shotgun (WGS) entry which is preliminary data.</text>
</comment>
<feature type="chain" id="PRO_5045357726" evidence="2">
    <location>
        <begin position="22"/>
        <end position="522"/>
    </location>
</feature>
<keyword evidence="2" id="KW-0732">Signal</keyword>
<keyword evidence="5" id="KW-1185">Reference proteome</keyword>
<evidence type="ECO:0000259" key="3">
    <source>
        <dbReference type="PROSITE" id="PS50008"/>
    </source>
</evidence>
<dbReference type="PANTHER" id="PTHR43649:SF17">
    <property type="entry name" value="ABC TRANSPORTER SOLUTE BINDING PROTEIN-SUGAR TRANSPORT"/>
    <property type="match status" value="1"/>
</dbReference>
<feature type="region of interest" description="Disordered" evidence="1">
    <location>
        <begin position="27"/>
        <end position="56"/>
    </location>
</feature>
<dbReference type="PANTHER" id="PTHR43649">
    <property type="entry name" value="ARABINOSE-BINDING PROTEIN-RELATED"/>
    <property type="match status" value="1"/>
</dbReference>
<dbReference type="Proteomes" id="UP001157114">
    <property type="component" value="Unassembled WGS sequence"/>
</dbReference>
<name>A0ABQ6GKJ1_9BACL</name>
<dbReference type="RefSeq" id="WP_284242219.1">
    <property type="nucleotide sequence ID" value="NZ_BSSQ01000032.1"/>
</dbReference>
<accession>A0ABQ6GKJ1</accession>
<dbReference type="InterPro" id="IPR050490">
    <property type="entry name" value="Bact_solute-bd_prot1"/>
</dbReference>
<proteinExistence type="predicted"/>
<dbReference type="InterPro" id="IPR006059">
    <property type="entry name" value="SBP"/>
</dbReference>